<evidence type="ECO:0000313" key="2">
    <source>
        <dbReference type="Proteomes" id="UP000830198"/>
    </source>
</evidence>
<gene>
    <name evidence="1" type="ORF">MYF79_18850</name>
</gene>
<dbReference type="EMBL" id="CP095855">
    <property type="protein sequence ID" value="UPK67003.1"/>
    <property type="molecule type" value="Genomic_DNA"/>
</dbReference>
<evidence type="ECO:0000313" key="1">
    <source>
        <dbReference type="EMBL" id="UPK67003.1"/>
    </source>
</evidence>
<proteinExistence type="predicted"/>
<accession>A0ABY4HU63</accession>
<reference evidence="1 2" key="1">
    <citation type="submission" date="2022-04" db="EMBL/GenBank/DDBJ databases">
        <title>The arsenic-methylating capacity of Chitinophaga filiformis YT5 during chitin decomposition.</title>
        <authorList>
            <person name="Chen G."/>
            <person name="Liang Y."/>
        </authorList>
    </citation>
    <scope>NUCLEOTIDE SEQUENCE [LARGE SCALE GENOMIC DNA]</scope>
    <source>
        <strain evidence="1 2">YT5</strain>
    </source>
</reference>
<organism evidence="1 2">
    <name type="scientific">Chitinophaga filiformis</name>
    <name type="common">Myxococcus filiformis</name>
    <name type="synonym">Flexibacter filiformis</name>
    <dbReference type="NCBI Taxonomy" id="104663"/>
    <lineage>
        <taxon>Bacteria</taxon>
        <taxon>Pseudomonadati</taxon>
        <taxon>Bacteroidota</taxon>
        <taxon>Chitinophagia</taxon>
        <taxon>Chitinophagales</taxon>
        <taxon>Chitinophagaceae</taxon>
        <taxon>Chitinophaga</taxon>
    </lineage>
</organism>
<dbReference type="RefSeq" id="WP_247809196.1">
    <property type="nucleotide sequence ID" value="NZ_CP095855.1"/>
</dbReference>
<protein>
    <submittedName>
        <fullName evidence="1">Uncharacterized protein</fullName>
    </submittedName>
</protein>
<dbReference type="Proteomes" id="UP000830198">
    <property type="component" value="Chromosome"/>
</dbReference>
<sequence>MYDSVKLYTKSGVITDTTIIHGALERRWDNVTFHLKAGLDSVEKYRTVNVDPEGGNSYFDYKTYTRAYDIISYSNGLIVLLSKDSVTNEGLGRPWGPVPDVLNCGSSGTLITKYVNSYLYWSDGMNTYYRKGKRHAILEESAGYLTYPGITYMFTQHSNGRSVCIASSQDINNQFNEAVLAQLGNEDTLIVQVGRLRLVKQ</sequence>
<keyword evidence="2" id="KW-1185">Reference proteome</keyword>
<name>A0ABY4HU63_CHIFI</name>